<reference evidence="6 7" key="1">
    <citation type="submission" date="2023-12" db="EMBL/GenBank/DDBJ databases">
        <authorList>
            <person name="Manesh M.J.H."/>
            <person name="Bing R.G."/>
            <person name="Willard D.J."/>
            <person name="Kelly R.M."/>
        </authorList>
    </citation>
    <scope>NUCLEOTIDE SEQUENCE [LARGE SCALE GENOMIC DNA]</scope>
    <source>
        <strain evidence="6 7">DSM 8977</strain>
    </source>
</reference>
<dbReference type="SUPFAM" id="SSF53649">
    <property type="entry name" value="Alkaline phosphatase-like"/>
    <property type="match status" value="1"/>
</dbReference>
<keyword evidence="4" id="KW-0413">Isomerase</keyword>
<dbReference type="EMBL" id="CP139957">
    <property type="protein sequence ID" value="WPX10101.1"/>
    <property type="molecule type" value="Genomic_DNA"/>
</dbReference>
<dbReference type="Pfam" id="PF01676">
    <property type="entry name" value="Metalloenzyme"/>
    <property type="match status" value="1"/>
</dbReference>
<evidence type="ECO:0000313" key="7">
    <source>
        <dbReference type="Proteomes" id="UP001322744"/>
    </source>
</evidence>
<dbReference type="Gene3D" id="3.40.720.10">
    <property type="entry name" value="Alkaline Phosphatase, subunit A"/>
    <property type="match status" value="1"/>
</dbReference>
<comment type="similarity">
    <text evidence="1">Belongs to the phosphopentomutase family.</text>
</comment>
<dbReference type="Proteomes" id="UP001322744">
    <property type="component" value="Chromosome"/>
</dbReference>
<proteinExistence type="inferred from homology"/>
<evidence type="ECO:0000256" key="2">
    <source>
        <dbReference type="ARBA" id="ARBA00022723"/>
    </source>
</evidence>
<dbReference type="InterPro" id="IPR010045">
    <property type="entry name" value="DeoB"/>
</dbReference>
<protein>
    <submittedName>
        <fullName evidence="6">Alkaline phosphatase family protein</fullName>
    </submittedName>
</protein>
<organism evidence="6 7">
    <name type="scientific">Anaerocellum danielii</name>
    <dbReference type="NCBI Taxonomy" id="1387557"/>
    <lineage>
        <taxon>Bacteria</taxon>
        <taxon>Bacillati</taxon>
        <taxon>Bacillota</taxon>
        <taxon>Bacillota incertae sedis</taxon>
        <taxon>Caldicellulosiruptorales</taxon>
        <taxon>Caldicellulosiruptoraceae</taxon>
        <taxon>Anaerocellum</taxon>
    </lineage>
</organism>
<sequence>MVIDKMKMLFIFLDGVGKGEKNEYNPFFYYHPKTYDIFLKEGNVLFLNATLGVEGLPQSATGQVTIYSGINAAKEVGFHINGQITPSLKKIIDKQNIFTTLSRYGLKIDFANVYRNEYLQKLLNDKNFKMSVTSYMTLVSGIKFKTVKDLLRGEGVYFDITNRILIESGYEVPVFSPEKAAENLLNVLRKNDFVLFEHFKTDIVGHSCDMQRAIELLKLLDEFILSLIKNLPEDTCLVVTSDHGNIEDLSTKTHTKNKVPFLAYGNKKEIFSIESIEQIYSSILKYFEMGTQRDDKER</sequence>
<evidence type="ECO:0000259" key="5">
    <source>
        <dbReference type="Pfam" id="PF01676"/>
    </source>
</evidence>
<gene>
    <name evidence="6" type="ORF">SOJ16_000364</name>
</gene>
<keyword evidence="3" id="KW-0464">Manganese</keyword>
<name>A0ABZ0U304_9FIRM</name>
<dbReference type="PANTHER" id="PTHR21110:SF0">
    <property type="entry name" value="PHOSPHOPENTOMUTASE"/>
    <property type="match status" value="1"/>
</dbReference>
<dbReference type="InterPro" id="IPR017850">
    <property type="entry name" value="Alkaline_phosphatase_core_sf"/>
</dbReference>
<evidence type="ECO:0000313" key="6">
    <source>
        <dbReference type="EMBL" id="WPX10101.1"/>
    </source>
</evidence>
<evidence type="ECO:0000256" key="1">
    <source>
        <dbReference type="ARBA" id="ARBA00010373"/>
    </source>
</evidence>
<accession>A0ABZ0U304</accession>
<feature type="domain" description="Metalloenzyme" evidence="5">
    <location>
        <begin position="6"/>
        <end position="288"/>
    </location>
</feature>
<evidence type="ECO:0000256" key="3">
    <source>
        <dbReference type="ARBA" id="ARBA00023211"/>
    </source>
</evidence>
<dbReference type="RefSeq" id="WP_045173796.1">
    <property type="nucleotide sequence ID" value="NZ_CP139957.1"/>
</dbReference>
<keyword evidence="2" id="KW-0479">Metal-binding</keyword>
<dbReference type="PANTHER" id="PTHR21110">
    <property type="entry name" value="PHOSPHOPENTOMUTASE"/>
    <property type="match status" value="1"/>
</dbReference>
<dbReference type="InterPro" id="IPR006124">
    <property type="entry name" value="Metalloenzyme"/>
</dbReference>
<evidence type="ECO:0000256" key="4">
    <source>
        <dbReference type="ARBA" id="ARBA00023235"/>
    </source>
</evidence>
<keyword evidence="7" id="KW-1185">Reference proteome</keyword>